<organism evidence="7 8">
    <name type="scientific">Terribacillus halophilus</name>
    <dbReference type="NCBI Taxonomy" id="361279"/>
    <lineage>
        <taxon>Bacteria</taxon>
        <taxon>Bacillati</taxon>
        <taxon>Bacillota</taxon>
        <taxon>Bacilli</taxon>
        <taxon>Bacillales</taxon>
        <taxon>Bacillaceae</taxon>
        <taxon>Terribacillus</taxon>
    </lineage>
</organism>
<dbReference type="EMBL" id="FMZB01000013">
    <property type="protein sequence ID" value="SDD55071.1"/>
    <property type="molecule type" value="Genomic_DNA"/>
</dbReference>
<evidence type="ECO:0000313" key="8">
    <source>
        <dbReference type="Proteomes" id="UP000198666"/>
    </source>
</evidence>
<dbReference type="Gene3D" id="1.10.150.130">
    <property type="match status" value="1"/>
</dbReference>
<comment type="similarity">
    <text evidence="1">Belongs to the 'phage' integrase family.</text>
</comment>
<feature type="domain" description="Tyr recombinase" evidence="5">
    <location>
        <begin position="133"/>
        <end position="287"/>
    </location>
</feature>
<dbReference type="Proteomes" id="UP000198666">
    <property type="component" value="Unassembled WGS sequence"/>
</dbReference>
<feature type="domain" description="Core-binding (CB)" evidence="6">
    <location>
        <begin position="1"/>
        <end position="113"/>
    </location>
</feature>
<sequence>MDIFLIELDRYMIECQSRGLSNKTMSSYDQTLRLFHRYLIEQQDVNNPAKVKRDHITEYFIYIRQRGKYGAFSNDMSARQNRPHNRSDFGREVSETTLANYQRNINAFFNYLYRNKIIKKNPCEGIEKIRPVRKVKSLLTENELKLFFTTFDVSRFHEYRNWIIARLILDTGARIGELLETLPTDIDIRNGAMLLRMTKSGKERIVYFSQKMGRELKSWLEYKDRYSDSPHVFPSTRGKKMDVRNIETAFKKHSRMVGLDVQPHQLRNNFAKYYLVNGRELAEARRR</sequence>
<dbReference type="SUPFAM" id="SSF56349">
    <property type="entry name" value="DNA breaking-rejoining enzymes"/>
    <property type="match status" value="1"/>
</dbReference>
<gene>
    <name evidence="7" type="ORF">SAMN05421663_11361</name>
</gene>
<dbReference type="InterPro" id="IPR010998">
    <property type="entry name" value="Integrase_recombinase_N"/>
</dbReference>
<dbReference type="PANTHER" id="PTHR30349:SF41">
    <property type="entry name" value="INTEGRASE_RECOMBINASE PROTEIN MJ0367-RELATED"/>
    <property type="match status" value="1"/>
</dbReference>
<keyword evidence="8" id="KW-1185">Reference proteome</keyword>
<dbReference type="PROSITE" id="PS51898">
    <property type="entry name" value="TYR_RECOMBINASE"/>
    <property type="match status" value="1"/>
</dbReference>
<dbReference type="AlphaFoldDB" id="A0A1G6VNF3"/>
<proteinExistence type="inferred from homology"/>
<evidence type="ECO:0000256" key="4">
    <source>
        <dbReference type="PROSITE-ProRule" id="PRU01248"/>
    </source>
</evidence>
<dbReference type="GO" id="GO:0015074">
    <property type="term" value="P:DNA integration"/>
    <property type="evidence" value="ECO:0007669"/>
    <property type="project" value="InterPro"/>
</dbReference>
<dbReference type="Gene3D" id="1.10.443.10">
    <property type="entry name" value="Intergrase catalytic core"/>
    <property type="match status" value="1"/>
</dbReference>
<dbReference type="Pfam" id="PF00589">
    <property type="entry name" value="Phage_integrase"/>
    <property type="match status" value="1"/>
</dbReference>
<name>A0A1G6VNF3_9BACI</name>
<dbReference type="CDD" id="cd00397">
    <property type="entry name" value="DNA_BRE_C"/>
    <property type="match status" value="1"/>
</dbReference>
<dbReference type="STRING" id="361279.SAMN05421663_11361"/>
<evidence type="ECO:0000256" key="1">
    <source>
        <dbReference type="ARBA" id="ARBA00008857"/>
    </source>
</evidence>
<dbReference type="PANTHER" id="PTHR30349">
    <property type="entry name" value="PHAGE INTEGRASE-RELATED"/>
    <property type="match status" value="1"/>
</dbReference>
<evidence type="ECO:0000256" key="2">
    <source>
        <dbReference type="ARBA" id="ARBA00023125"/>
    </source>
</evidence>
<dbReference type="InterPro" id="IPR002104">
    <property type="entry name" value="Integrase_catalytic"/>
</dbReference>
<dbReference type="InterPro" id="IPR050090">
    <property type="entry name" value="Tyrosine_recombinase_XerCD"/>
</dbReference>
<keyword evidence="2 4" id="KW-0238">DNA-binding</keyword>
<protein>
    <submittedName>
        <fullName evidence="7">Integrase/recombinase XerD</fullName>
    </submittedName>
</protein>
<dbReference type="GO" id="GO:0006310">
    <property type="term" value="P:DNA recombination"/>
    <property type="evidence" value="ECO:0007669"/>
    <property type="project" value="UniProtKB-KW"/>
</dbReference>
<dbReference type="RefSeq" id="WP_170829755.1">
    <property type="nucleotide sequence ID" value="NZ_FMZB01000013.1"/>
</dbReference>
<evidence type="ECO:0000256" key="3">
    <source>
        <dbReference type="ARBA" id="ARBA00023172"/>
    </source>
</evidence>
<evidence type="ECO:0000259" key="5">
    <source>
        <dbReference type="PROSITE" id="PS51898"/>
    </source>
</evidence>
<dbReference type="PROSITE" id="PS51900">
    <property type="entry name" value="CB"/>
    <property type="match status" value="1"/>
</dbReference>
<dbReference type="InterPro" id="IPR025269">
    <property type="entry name" value="SAM-like_dom"/>
</dbReference>
<dbReference type="InterPro" id="IPR013762">
    <property type="entry name" value="Integrase-like_cat_sf"/>
</dbReference>
<evidence type="ECO:0000313" key="7">
    <source>
        <dbReference type="EMBL" id="SDD55071.1"/>
    </source>
</evidence>
<dbReference type="Pfam" id="PF13102">
    <property type="entry name" value="Phage_int_SAM_5"/>
    <property type="match status" value="1"/>
</dbReference>
<evidence type="ECO:0000259" key="6">
    <source>
        <dbReference type="PROSITE" id="PS51900"/>
    </source>
</evidence>
<keyword evidence="3" id="KW-0233">DNA recombination</keyword>
<reference evidence="8" key="1">
    <citation type="submission" date="2016-10" db="EMBL/GenBank/DDBJ databases">
        <authorList>
            <person name="Varghese N."/>
            <person name="Submissions S."/>
        </authorList>
    </citation>
    <scope>NUCLEOTIDE SEQUENCE [LARGE SCALE GENOMIC DNA]</scope>
    <source>
        <strain evidence="8">DSM 21620</strain>
    </source>
</reference>
<accession>A0A1G6VNF3</accession>
<dbReference type="InterPro" id="IPR011010">
    <property type="entry name" value="DNA_brk_join_enz"/>
</dbReference>
<dbReference type="GO" id="GO:0003677">
    <property type="term" value="F:DNA binding"/>
    <property type="evidence" value="ECO:0007669"/>
    <property type="project" value="UniProtKB-UniRule"/>
</dbReference>
<dbReference type="InterPro" id="IPR044068">
    <property type="entry name" value="CB"/>
</dbReference>